<comment type="caution">
    <text evidence="2">The sequence shown here is derived from an EMBL/GenBank/DDBJ whole genome shotgun (WGS) entry which is preliminary data.</text>
</comment>
<accession>A0ABR4Z7B3</accession>
<organism evidence="2 3">
    <name type="scientific">Nocardia vulneris</name>
    <dbReference type="NCBI Taxonomy" id="1141657"/>
    <lineage>
        <taxon>Bacteria</taxon>
        <taxon>Bacillati</taxon>
        <taxon>Actinomycetota</taxon>
        <taxon>Actinomycetes</taxon>
        <taxon>Mycobacteriales</taxon>
        <taxon>Nocardiaceae</taxon>
        <taxon>Nocardia</taxon>
    </lineage>
</organism>
<protein>
    <submittedName>
        <fullName evidence="2">Uncharacterized protein</fullName>
    </submittedName>
</protein>
<evidence type="ECO:0000256" key="1">
    <source>
        <dbReference type="SAM" id="MobiDB-lite"/>
    </source>
</evidence>
<gene>
    <name evidence="2" type="ORF">FG87_31950</name>
</gene>
<dbReference type="EMBL" id="JNFP01000048">
    <property type="protein sequence ID" value="KIA61255.1"/>
    <property type="molecule type" value="Genomic_DNA"/>
</dbReference>
<dbReference type="Proteomes" id="UP000031364">
    <property type="component" value="Unassembled WGS sequence"/>
</dbReference>
<feature type="region of interest" description="Disordered" evidence="1">
    <location>
        <begin position="76"/>
        <end position="98"/>
    </location>
</feature>
<reference evidence="2 3" key="1">
    <citation type="journal article" date="2014" name="Int. J. Syst. Evol. Microbiol.">
        <title>Nocardia vulneris sp. nov., isolated from wounds of human patients in North America.</title>
        <authorList>
            <person name="Lasker B.A."/>
            <person name="Bell M."/>
            <person name="Klenk H.P."/>
            <person name="Sproer C."/>
            <person name="Schumann C."/>
            <person name="Schumann P."/>
            <person name="Brown J.M."/>
        </authorList>
    </citation>
    <scope>NUCLEOTIDE SEQUENCE [LARGE SCALE GENOMIC DNA]</scope>
    <source>
        <strain evidence="2 3">W9851</strain>
    </source>
</reference>
<evidence type="ECO:0000313" key="2">
    <source>
        <dbReference type="EMBL" id="KIA61255.1"/>
    </source>
</evidence>
<keyword evidence="3" id="KW-1185">Reference proteome</keyword>
<name>A0ABR4Z7B3_9NOCA</name>
<sequence>MDVWVTAAVRGSFQVKYAEHIDKVCVAVRRFAEYGDMTMQLTLEQATTLRDLIDAGITDAIAAKVAAAVANTSEIDNDVDDTASINGDGTEADSTEAVSSYTQQLFDNTLTPDQPVPGPKGGAR</sequence>
<proteinExistence type="predicted"/>
<evidence type="ECO:0000313" key="3">
    <source>
        <dbReference type="Proteomes" id="UP000031364"/>
    </source>
</evidence>